<accession>A0A5R9F473</accession>
<dbReference type="AlphaFoldDB" id="A0A5R9F473"/>
<dbReference type="Pfam" id="PF04854">
    <property type="entry name" value="DUF624"/>
    <property type="match status" value="1"/>
</dbReference>
<sequence>MNIYDGKLFNVAMKVSDFVILNMIWIILCVPIVTIFPATVAMCGVVRRWNRGEEPPLFVTYFSLFKANFRQSFIIGLFWSFFIIGLYLNLSIFDSSILIKLFMLLLASIVGIITVYLFPVMVNYNHSIIGHVRNSFFLALLSPLNLLLVILVIISSGTIYYYFPLAIIFIGSYTMYLIYKICDRTFEKAAKARSTSVSR</sequence>
<proteinExistence type="predicted"/>
<organism evidence="2 3">
    <name type="scientific">Exobacillus caeni</name>
    <dbReference type="NCBI Taxonomy" id="2574798"/>
    <lineage>
        <taxon>Bacteria</taxon>
        <taxon>Bacillati</taxon>
        <taxon>Bacillota</taxon>
        <taxon>Bacilli</taxon>
        <taxon>Bacillales</taxon>
        <taxon>Guptibacillaceae</taxon>
        <taxon>Exobacillus</taxon>
    </lineage>
</organism>
<keyword evidence="1" id="KW-0472">Membrane</keyword>
<evidence type="ECO:0000313" key="2">
    <source>
        <dbReference type="EMBL" id="TLS38377.1"/>
    </source>
</evidence>
<feature type="transmembrane region" description="Helical" evidence="1">
    <location>
        <begin position="73"/>
        <end position="93"/>
    </location>
</feature>
<dbReference type="OrthoDB" id="2182676at2"/>
<feature type="transmembrane region" description="Helical" evidence="1">
    <location>
        <begin position="99"/>
        <end position="124"/>
    </location>
</feature>
<dbReference type="EMBL" id="SWLG01000003">
    <property type="protein sequence ID" value="TLS38377.1"/>
    <property type="molecule type" value="Genomic_DNA"/>
</dbReference>
<dbReference type="InterPro" id="IPR006938">
    <property type="entry name" value="DUF624"/>
</dbReference>
<name>A0A5R9F473_9BACL</name>
<comment type="caution">
    <text evidence="2">The sequence shown here is derived from an EMBL/GenBank/DDBJ whole genome shotgun (WGS) entry which is preliminary data.</text>
</comment>
<dbReference type="Proteomes" id="UP000308230">
    <property type="component" value="Unassembled WGS sequence"/>
</dbReference>
<keyword evidence="1" id="KW-1133">Transmembrane helix</keyword>
<feature type="transmembrane region" description="Helical" evidence="1">
    <location>
        <begin position="160"/>
        <end position="179"/>
    </location>
</feature>
<gene>
    <name evidence="2" type="ORF">FCL54_04340</name>
</gene>
<evidence type="ECO:0000313" key="3">
    <source>
        <dbReference type="Proteomes" id="UP000308230"/>
    </source>
</evidence>
<feature type="transmembrane region" description="Helical" evidence="1">
    <location>
        <begin position="136"/>
        <end position="154"/>
    </location>
</feature>
<keyword evidence="1" id="KW-0812">Transmembrane</keyword>
<feature type="transmembrane region" description="Helical" evidence="1">
    <location>
        <begin position="20"/>
        <end position="46"/>
    </location>
</feature>
<dbReference type="RefSeq" id="WP_138123600.1">
    <property type="nucleotide sequence ID" value="NZ_SWLG01000003.1"/>
</dbReference>
<keyword evidence="3" id="KW-1185">Reference proteome</keyword>
<reference evidence="2 3" key="1">
    <citation type="submission" date="2019-04" db="EMBL/GenBank/DDBJ databases">
        <title>Bacillus caeni sp. nov., a bacterium isolated from mangrove sediment.</title>
        <authorList>
            <person name="Huang H."/>
            <person name="Mo K."/>
            <person name="Hu Y."/>
        </authorList>
    </citation>
    <scope>NUCLEOTIDE SEQUENCE [LARGE SCALE GENOMIC DNA]</scope>
    <source>
        <strain evidence="2 3">HB172195</strain>
    </source>
</reference>
<protein>
    <submittedName>
        <fullName evidence="2">DUF624 domain-containing protein</fullName>
    </submittedName>
</protein>
<evidence type="ECO:0000256" key="1">
    <source>
        <dbReference type="SAM" id="Phobius"/>
    </source>
</evidence>